<keyword evidence="1" id="KW-1133">Transmembrane helix</keyword>
<evidence type="ECO:0000256" key="1">
    <source>
        <dbReference type="SAM" id="Phobius"/>
    </source>
</evidence>
<protein>
    <recommendedName>
        <fullName evidence="4">DUF1240 domain-containing protein</fullName>
    </recommendedName>
</protein>
<feature type="transmembrane region" description="Helical" evidence="1">
    <location>
        <begin position="99"/>
        <end position="121"/>
    </location>
</feature>
<feature type="transmembrane region" description="Helical" evidence="1">
    <location>
        <begin position="19"/>
        <end position="39"/>
    </location>
</feature>
<dbReference type="InterPro" id="IPR010665">
    <property type="entry name" value="DUF1240"/>
</dbReference>
<dbReference type="AlphaFoldDB" id="A0A1C0U4Z8"/>
<gene>
    <name evidence="2" type="ORF">Ppb6_01887</name>
</gene>
<dbReference type="Proteomes" id="UP000093476">
    <property type="component" value="Unassembled WGS sequence"/>
</dbReference>
<evidence type="ECO:0000313" key="3">
    <source>
        <dbReference type="Proteomes" id="UP000093476"/>
    </source>
</evidence>
<accession>A0A1C0U4Z8</accession>
<keyword evidence="3" id="KW-1185">Reference proteome</keyword>
<keyword evidence="1" id="KW-0812">Transmembrane</keyword>
<name>A0A1C0U4Z8_9GAMM</name>
<feature type="transmembrane region" description="Helical" evidence="1">
    <location>
        <begin position="59"/>
        <end position="79"/>
    </location>
</feature>
<organism evidence="2 3">
    <name type="scientific">Photorhabdus australis subsp. thailandensis</name>
    <dbReference type="NCBI Taxonomy" id="2805096"/>
    <lineage>
        <taxon>Bacteria</taxon>
        <taxon>Pseudomonadati</taxon>
        <taxon>Pseudomonadota</taxon>
        <taxon>Gammaproteobacteria</taxon>
        <taxon>Enterobacterales</taxon>
        <taxon>Morganellaceae</taxon>
        <taxon>Photorhabdus</taxon>
    </lineage>
</organism>
<sequence>MLGEGIIVGNKNTPSRVKIFISALIFMSASVIGVLASTIDYRGFLTRSDIITSSTISAWFIWCSPLCMYISILLFKSLLNNNKVFLSNKKKINLSSNRLGGLVTFIAIFGFIFALFFSFYVDFELKNENYFLCDKSSWMATNKYVKDISLCK</sequence>
<evidence type="ECO:0008006" key="4">
    <source>
        <dbReference type="Google" id="ProtNLM"/>
    </source>
</evidence>
<keyword evidence="1" id="KW-0472">Membrane</keyword>
<evidence type="ECO:0000313" key="2">
    <source>
        <dbReference type="EMBL" id="OCQ52994.1"/>
    </source>
</evidence>
<dbReference type="Pfam" id="PF06836">
    <property type="entry name" value="DUF1240"/>
    <property type="match status" value="1"/>
</dbReference>
<dbReference type="EMBL" id="LOMY01000069">
    <property type="protein sequence ID" value="OCQ52994.1"/>
    <property type="molecule type" value="Genomic_DNA"/>
</dbReference>
<proteinExistence type="predicted"/>
<comment type="caution">
    <text evidence="2">The sequence shown here is derived from an EMBL/GenBank/DDBJ whole genome shotgun (WGS) entry which is preliminary data.</text>
</comment>
<reference evidence="2 3" key="1">
    <citation type="submission" date="2015-12" db="EMBL/GenBank/DDBJ databases">
        <title>Genome comparisons provide insights into the role of secondary metabolites in the pathogenic phase of the Photorhabdus life cycle.</title>
        <authorList>
            <person name="Tobias N.J."/>
            <person name="Mishra B."/>
            <person name="Gupta D.K."/>
            <person name="Thines M."/>
            <person name="Stinear T.P."/>
            <person name="Bode H.B."/>
        </authorList>
    </citation>
    <scope>NUCLEOTIDE SEQUENCE [LARGE SCALE GENOMIC DNA]</scope>
    <source>
        <strain evidence="2 3">PB68.1</strain>
    </source>
</reference>